<dbReference type="Proteomes" id="UP000887572">
    <property type="component" value="Unplaced"/>
</dbReference>
<dbReference type="AlphaFoldDB" id="A0A914GTN5"/>
<name>A0A914GTN5_GLORO</name>
<dbReference type="WBParaSite" id="Gr19_v10_g11157.t1">
    <property type="protein sequence ID" value="Gr19_v10_g11157.t1"/>
    <property type="gene ID" value="Gr19_v10_g11157"/>
</dbReference>
<organism evidence="1 2">
    <name type="scientific">Globodera rostochiensis</name>
    <name type="common">Golden nematode worm</name>
    <name type="synonym">Heterodera rostochiensis</name>
    <dbReference type="NCBI Taxonomy" id="31243"/>
    <lineage>
        <taxon>Eukaryota</taxon>
        <taxon>Metazoa</taxon>
        <taxon>Ecdysozoa</taxon>
        <taxon>Nematoda</taxon>
        <taxon>Chromadorea</taxon>
        <taxon>Rhabditida</taxon>
        <taxon>Tylenchina</taxon>
        <taxon>Tylenchomorpha</taxon>
        <taxon>Tylenchoidea</taxon>
        <taxon>Heteroderidae</taxon>
        <taxon>Heteroderinae</taxon>
        <taxon>Globodera</taxon>
    </lineage>
</organism>
<evidence type="ECO:0000313" key="2">
    <source>
        <dbReference type="WBParaSite" id="Gr19_v10_g11157.t1"/>
    </source>
</evidence>
<proteinExistence type="predicted"/>
<protein>
    <submittedName>
        <fullName evidence="2">Pentapeptide repeat-containing protein</fullName>
    </submittedName>
</protein>
<keyword evidence="1" id="KW-1185">Reference proteome</keyword>
<sequence>MKKPFRKLKVVLWDGRDSGLRKKSACDPSRARPQWRSSDFFLRPPSRPTTSSVIACSLLAGRHFDTGLFDTGLFDTGRFDTGLFDTGLFDTGLFDTGRFDTGLFDTGLFDTEF</sequence>
<evidence type="ECO:0000313" key="1">
    <source>
        <dbReference type="Proteomes" id="UP000887572"/>
    </source>
</evidence>
<reference evidence="2" key="1">
    <citation type="submission" date="2022-11" db="UniProtKB">
        <authorList>
            <consortium name="WormBaseParasite"/>
        </authorList>
    </citation>
    <scope>IDENTIFICATION</scope>
</reference>
<accession>A0A914GTN5</accession>